<dbReference type="SUPFAM" id="SSF101756">
    <property type="entry name" value="Hypothetical protein YgiW"/>
    <property type="match status" value="1"/>
</dbReference>
<dbReference type="GeneID" id="93711699"/>
<dbReference type="InterPro" id="IPR039975">
    <property type="entry name" value="IFT52"/>
</dbReference>
<dbReference type="InterPro" id="IPR029062">
    <property type="entry name" value="Class_I_gatase-like"/>
</dbReference>
<feature type="region of interest" description="Disordered" evidence="1">
    <location>
        <begin position="296"/>
        <end position="316"/>
    </location>
</feature>
<reference evidence="2 3" key="1">
    <citation type="submission" date="2016-10" db="EMBL/GenBank/DDBJ databases">
        <authorList>
            <person name="Varghese N."/>
            <person name="Submissions S."/>
        </authorList>
    </citation>
    <scope>NUCLEOTIDE SEQUENCE [LARGE SCALE GENOMIC DNA]</scope>
    <source>
        <strain evidence="2 3">DSM 13796</strain>
    </source>
</reference>
<evidence type="ECO:0000313" key="3">
    <source>
        <dbReference type="Proteomes" id="UP000182762"/>
    </source>
</evidence>
<accession>A0A1I6AWF6</accession>
<dbReference type="Gene3D" id="3.40.50.880">
    <property type="match status" value="1"/>
</dbReference>
<dbReference type="InterPro" id="IPR036700">
    <property type="entry name" value="BOBF_sf"/>
</dbReference>
<dbReference type="RefSeq" id="WP_061803346.1">
    <property type="nucleotide sequence ID" value="NZ_FOXX01000007.1"/>
</dbReference>
<protein>
    <recommendedName>
        <fullName evidence="4">Endonuclease</fullName>
    </recommendedName>
</protein>
<dbReference type="PANTHER" id="PTHR12969:SF7">
    <property type="entry name" value="INTRAFLAGELLAR TRANSPORT PROTEIN 52 HOMOLOG"/>
    <property type="match status" value="1"/>
</dbReference>
<gene>
    <name evidence="2" type="ORF">SAMN02745910_03080</name>
</gene>
<dbReference type="EMBL" id="FOXX01000007">
    <property type="protein sequence ID" value="SFQ73038.1"/>
    <property type="molecule type" value="Genomic_DNA"/>
</dbReference>
<sequence length="873" mass="96360">MVHRWLGKCGLVMLMLLGIFMMYPLTNGQAEGPKDPAPEIVPKNANGLKVLFDNTHAQTAGAADWVIDGAFSDFANGIANNGYYVKELRKEAPITLDDLSQYDVFVIPEANIPFKTSEQEAMIQYVKEGGSIFFISDHYNADRNKNRWDSSEVMNGYRRGAYENPAKGMTAEEASSKAMEGVESSDWLSDHFGIRFRYNAPGNINANKVVSSSESFGITEGVQTVAMHAGSTLAITDPSKAKGIVYLPEGLDAGDKWNNSVDQGIYFGGGEEEGPYAAISKLGLGKAAFIGDSSPVEDITPKYKREETGGTKRTYDGFKEADDTTLLLNTIDWLAKEESYTSFEEKGIPLDEPSPMLETEVPVNSKEPQAEPWSQPAKGYKWYDASTFASGSYGSSENPPVQASYELIHQDILPNNDEFQLRISAKGVEPNAEISGLQIGMYVEGGMQVAQVKSENGTWPSSYGYSTPFSLKAGSNGEATIDLKMRVKEGIKGDVNLRLRKDGENVLTKSVKVDDVATSPLPEENTKITTIKQARQSELDQMVTVEGIVTSQPGIFGGQGFYIQDDTGGIYVFQHEADYNVGDHLRITAQTDVYNGEFELVNPASIEKIGKTQVPESKVVTSLNQENQGEKVQLKEGKISNVTSSQGAFEFDLIHENNITKVRVDHRTEITQDEFHLLYKEGDIVTINGISSNFKGTYQLKLLSLDDLEKVISQDITPPTIEDMSDMSVFVTGEFLQEIQVRDDQSGVNDIIVTLNGKESNNLHLAPMELPPGKYPVTIRVTDKAGNETSKTYDLLVKLDVDHLDELLEAGNERGYLKNKGAFVSLSKQISNIQKAKSSYLQEQKLEKLLCHIEKQNGKKVAEEFVSYWKIIE</sequence>
<evidence type="ECO:0000256" key="1">
    <source>
        <dbReference type="SAM" id="MobiDB-lite"/>
    </source>
</evidence>
<proteinExistence type="predicted"/>
<feature type="compositionally biased region" description="Basic and acidic residues" evidence="1">
    <location>
        <begin position="299"/>
        <end position="316"/>
    </location>
</feature>
<evidence type="ECO:0000313" key="2">
    <source>
        <dbReference type="EMBL" id="SFQ73038.1"/>
    </source>
</evidence>
<comment type="caution">
    <text evidence="2">The sequence shown here is derived from an EMBL/GenBank/DDBJ whole genome shotgun (WGS) entry which is preliminary data.</text>
</comment>
<dbReference type="PANTHER" id="PTHR12969">
    <property type="entry name" value="NGD5/OSM-6/IFT52"/>
    <property type="match status" value="1"/>
</dbReference>
<organism evidence="2 3">
    <name type="scientific">Priestia endophytica DSM 13796</name>
    <dbReference type="NCBI Taxonomy" id="1121089"/>
    <lineage>
        <taxon>Bacteria</taxon>
        <taxon>Bacillati</taxon>
        <taxon>Bacillota</taxon>
        <taxon>Bacilli</taxon>
        <taxon>Bacillales</taxon>
        <taxon>Bacillaceae</taxon>
        <taxon>Priestia</taxon>
    </lineage>
</organism>
<dbReference type="CDD" id="cd04486">
    <property type="entry name" value="YhcR_OBF_like"/>
    <property type="match status" value="1"/>
</dbReference>
<evidence type="ECO:0008006" key="4">
    <source>
        <dbReference type="Google" id="ProtNLM"/>
    </source>
</evidence>
<name>A0A1I6AWF6_9BACI</name>
<keyword evidence="3" id="KW-1185">Reference proteome</keyword>
<dbReference type="SUPFAM" id="SSF52317">
    <property type="entry name" value="Class I glutamine amidotransferase-like"/>
    <property type="match status" value="1"/>
</dbReference>
<dbReference type="Proteomes" id="UP000182762">
    <property type="component" value="Unassembled WGS sequence"/>
</dbReference>